<feature type="domain" description="C2H2-type" evidence="6">
    <location>
        <begin position="89"/>
        <end position="117"/>
    </location>
</feature>
<dbReference type="HOGENOM" id="CLU_1717416_0_0_1"/>
<dbReference type="Gene3D" id="3.30.160.60">
    <property type="entry name" value="Classic Zinc Finger"/>
    <property type="match status" value="2"/>
</dbReference>
<dbReference type="SUPFAM" id="SSF57667">
    <property type="entry name" value="beta-beta-alpha zinc fingers"/>
    <property type="match status" value="1"/>
</dbReference>
<protein>
    <recommendedName>
        <fullName evidence="6">C2H2-type domain-containing protein</fullName>
    </recommendedName>
</protein>
<dbReference type="InterPro" id="IPR036236">
    <property type="entry name" value="Znf_C2H2_sf"/>
</dbReference>
<keyword evidence="8" id="KW-1185">Reference proteome</keyword>
<dbReference type="AlphaFoldDB" id="W5M9L3"/>
<keyword evidence="2" id="KW-0677">Repeat</keyword>
<dbReference type="Ensembl" id="ENSLOCT00000005080.1">
    <property type="protein sequence ID" value="ENSLOCP00000005072.1"/>
    <property type="gene ID" value="ENSLOCG00000004242.1"/>
</dbReference>
<evidence type="ECO:0000256" key="2">
    <source>
        <dbReference type="ARBA" id="ARBA00022737"/>
    </source>
</evidence>
<dbReference type="EMBL" id="AHAT01019252">
    <property type="status" value="NOT_ANNOTATED_CDS"/>
    <property type="molecule type" value="Genomic_DNA"/>
</dbReference>
<feature type="domain" description="C2H2-type" evidence="6">
    <location>
        <begin position="118"/>
        <end position="145"/>
    </location>
</feature>
<dbReference type="EMBL" id="AHAT01019251">
    <property type="status" value="NOT_ANNOTATED_CDS"/>
    <property type="molecule type" value="Genomic_DNA"/>
</dbReference>
<reference evidence="7" key="2">
    <citation type="submission" date="2025-08" db="UniProtKB">
        <authorList>
            <consortium name="Ensembl"/>
        </authorList>
    </citation>
    <scope>IDENTIFICATION</scope>
</reference>
<evidence type="ECO:0000256" key="3">
    <source>
        <dbReference type="ARBA" id="ARBA00022771"/>
    </source>
</evidence>
<dbReference type="Pfam" id="PF13894">
    <property type="entry name" value="zf-C2H2_4"/>
    <property type="match status" value="1"/>
</dbReference>
<evidence type="ECO:0000259" key="6">
    <source>
        <dbReference type="PROSITE" id="PS50157"/>
    </source>
</evidence>
<dbReference type="InterPro" id="IPR050688">
    <property type="entry name" value="Zinc_finger/UBP_domain"/>
</dbReference>
<dbReference type="PANTHER" id="PTHR24403">
    <property type="entry name" value="ZINC FINGER PROTEIN"/>
    <property type="match status" value="1"/>
</dbReference>
<evidence type="ECO:0000313" key="8">
    <source>
        <dbReference type="Proteomes" id="UP000018468"/>
    </source>
</evidence>
<dbReference type="GO" id="GO:0008270">
    <property type="term" value="F:zinc ion binding"/>
    <property type="evidence" value="ECO:0007669"/>
    <property type="project" value="UniProtKB-KW"/>
</dbReference>
<dbReference type="eggNOG" id="KOG1721">
    <property type="taxonomic scope" value="Eukaryota"/>
</dbReference>
<keyword evidence="3 5" id="KW-0863">Zinc-finger</keyword>
<evidence type="ECO:0000313" key="7">
    <source>
        <dbReference type="Ensembl" id="ENSLOCP00000005072.1"/>
    </source>
</evidence>
<name>W5M9L3_LEPOC</name>
<organism evidence="7 8">
    <name type="scientific">Lepisosteus oculatus</name>
    <name type="common">Spotted gar</name>
    <dbReference type="NCBI Taxonomy" id="7918"/>
    <lineage>
        <taxon>Eukaryota</taxon>
        <taxon>Metazoa</taxon>
        <taxon>Chordata</taxon>
        <taxon>Craniata</taxon>
        <taxon>Vertebrata</taxon>
        <taxon>Euteleostomi</taxon>
        <taxon>Actinopterygii</taxon>
        <taxon>Neopterygii</taxon>
        <taxon>Holostei</taxon>
        <taxon>Semionotiformes</taxon>
        <taxon>Lepisosteidae</taxon>
        <taxon>Lepisosteus</taxon>
    </lineage>
</organism>
<evidence type="ECO:0000256" key="1">
    <source>
        <dbReference type="ARBA" id="ARBA00022723"/>
    </source>
</evidence>
<dbReference type="InParanoid" id="W5M9L3"/>
<proteinExistence type="predicted"/>
<dbReference type="InterPro" id="IPR013087">
    <property type="entry name" value="Znf_C2H2_type"/>
</dbReference>
<dbReference type="SMART" id="SM00355">
    <property type="entry name" value="ZnF_C2H2"/>
    <property type="match status" value="3"/>
</dbReference>
<dbReference type="Bgee" id="ENSLOCG00000004242">
    <property type="expression patterns" value="Expressed in camera-type eye and 13 other cell types or tissues"/>
</dbReference>
<accession>W5M9L3</accession>
<dbReference type="Proteomes" id="UP000018468">
    <property type="component" value="Linkage group LG24"/>
</dbReference>
<reference evidence="8" key="1">
    <citation type="submission" date="2011-12" db="EMBL/GenBank/DDBJ databases">
        <title>The Draft Genome of Lepisosteus oculatus.</title>
        <authorList>
            <consortium name="The Broad Institute Genome Assembly &amp; Analysis Group"/>
            <consortium name="Computational R&amp;D Group"/>
            <consortium name="and Sequencing Platform"/>
            <person name="Di Palma F."/>
            <person name="Alfoldi J."/>
            <person name="Johnson J."/>
            <person name="Berlin A."/>
            <person name="Gnerre S."/>
            <person name="Jaffe D."/>
            <person name="MacCallum I."/>
            <person name="Young S."/>
            <person name="Walker B.J."/>
            <person name="Lander E.S."/>
            <person name="Lindblad-Toh K."/>
        </authorList>
    </citation>
    <scope>NUCLEOTIDE SEQUENCE [LARGE SCALE GENOMIC DNA]</scope>
</reference>
<dbReference type="EMBL" id="AHAT01019253">
    <property type="status" value="NOT_ANNOTATED_CDS"/>
    <property type="molecule type" value="Genomic_DNA"/>
</dbReference>
<sequence>METCLLSIKQEGEELPHRGAESGQGDVQRVCVKEEEEARSEVNGEVTRQPVSLQCRECGLRFPGSRAKERHMRRRHPEEYQEHILSGSLRCHLCQLSCGSSRELIEHQRAQHTQGRPFQCPVCGDSFVQSHALINHKRRHLRQSSYVCRDCAH</sequence>
<reference evidence="7" key="3">
    <citation type="submission" date="2025-09" db="UniProtKB">
        <authorList>
            <consortium name="Ensembl"/>
        </authorList>
    </citation>
    <scope>IDENTIFICATION</scope>
</reference>
<dbReference type="FunFam" id="3.30.160.60:FF:001781">
    <property type="entry name" value="zinc finger protein 496 isoform X2"/>
    <property type="match status" value="1"/>
</dbReference>
<dbReference type="OMA" id="SHREQYM"/>
<feature type="domain" description="C2H2-type" evidence="6">
    <location>
        <begin position="53"/>
        <end position="81"/>
    </location>
</feature>
<evidence type="ECO:0000256" key="5">
    <source>
        <dbReference type="PROSITE-ProRule" id="PRU00042"/>
    </source>
</evidence>
<keyword evidence="4" id="KW-0862">Zinc</keyword>
<evidence type="ECO:0000256" key="4">
    <source>
        <dbReference type="ARBA" id="ARBA00022833"/>
    </source>
</evidence>
<dbReference type="PROSITE" id="PS00028">
    <property type="entry name" value="ZINC_FINGER_C2H2_1"/>
    <property type="match status" value="3"/>
</dbReference>
<dbReference type="PROSITE" id="PS50157">
    <property type="entry name" value="ZINC_FINGER_C2H2_2"/>
    <property type="match status" value="3"/>
</dbReference>
<keyword evidence="1" id="KW-0479">Metal-binding</keyword>
<dbReference type="STRING" id="7918.ENSLOCP00000005072"/>
<dbReference type="PANTHER" id="PTHR24403:SF67">
    <property type="entry name" value="FI01116P-RELATED"/>
    <property type="match status" value="1"/>
</dbReference>